<feature type="transmembrane region" description="Helical" evidence="1">
    <location>
        <begin position="57"/>
        <end position="75"/>
    </location>
</feature>
<sequence length="121" mass="13352">MVGVQLEVAVLLMMNVLPEVVMPTKVLLGQELLLWVVLVLLIELHVILIMENVLFDLVGMMARIVVVVLLVVIAFQHRLVLIGMVVLLLVGCCEGIRSVNVLLGQVELVLLTKNVKFAQFG</sequence>
<evidence type="ECO:0000256" key="1">
    <source>
        <dbReference type="SAM" id="Phobius"/>
    </source>
</evidence>
<keyword evidence="1" id="KW-0472">Membrane</keyword>
<keyword evidence="1" id="KW-1133">Transmembrane helix</keyword>
<evidence type="ECO:0000313" key="3">
    <source>
        <dbReference type="WBParaSite" id="Gr19_v10_g12474.t1"/>
    </source>
</evidence>
<dbReference type="WBParaSite" id="Gr19_v10_g12474.t1">
    <property type="protein sequence ID" value="Gr19_v10_g12474.t1"/>
    <property type="gene ID" value="Gr19_v10_g12474"/>
</dbReference>
<organism evidence="2 3">
    <name type="scientific">Globodera rostochiensis</name>
    <name type="common">Golden nematode worm</name>
    <name type="synonym">Heterodera rostochiensis</name>
    <dbReference type="NCBI Taxonomy" id="31243"/>
    <lineage>
        <taxon>Eukaryota</taxon>
        <taxon>Metazoa</taxon>
        <taxon>Ecdysozoa</taxon>
        <taxon>Nematoda</taxon>
        <taxon>Chromadorea</taxon>
        <taxon>Rhabditida</taxon>
        <taxon>Tylenchina</taxon>
        <taxon>Tylenchomorpha</taxon>
        <taxon>Tylenchoidea</taxon>
        <taxon>Heteroderidae</taxon>
        <taxon>Heteroderinae</taxon>
        <taxon>Globodera</taxon>
    </lineage>
</organism>
<name>A0A914H1X0_GLORO</name>
<evidence type="ECO:0000313" key="2">
    <source>
        <dbReference type="Proteomes" id="UP000887572"/>
    </source>
</evidence>
<keyword evidence="1" id="KW-0812">Transmembrane</keyword>
<protein>
    <submittedName>
        <fullName evidence="3">Uncharacterized protein</fullName>
    </submittedName>
</protein>
<proteinExistence type="predicted"/>
<accession>A0A914H1X0</accession>
<dbReference type="Proteomes" id="UP000887572">
    <property type="component" value="Unplaced"/>
</dbReference>
<feature type="transmembrane region" description="Helical" evidence="1">
    <location>
        <begin position="32"/>
        <end position="50"/>
    </location>
</feature>
<reference evidence="3" key="1">
    <citation type="submission" date="2022-11" db="UniProtKB">
        <authorList>
            <consortium name="WormBaseParasite"/>
        </authorList>
    </citation>
    <scope>IDENTIFICATION</scope>
</reference>
<feature type="transmembrane region" description="Helical" evidence="1">
    <location>
        <begin position="81"/>
        <end position="103"/>
    </location>
</feature>
<keyword evidence="2" id="KW-1185">Reference proteome</keyword>
<dbReference type="AlphaFoldDB" id="A0A914H1X0"/>